<keyword evidence="3" id="KW-1003">Cell membrane</keyword>
<dbReference type="RefSeq" id="XP_020306416.1">
    <property type="nucleotide sequence ID" value="XM_020449982.1"/>
</dbReference>
<dbReference type="Gene3D" id="4.10.1240.10">
    <property type="entry name" value="GPCR, family 2, extracellular hormone receptor domain"/>
    <property type="match status" value="1"/>
</dbReference>
<dbReference type="InterPro" id="IPR036445">
    <property type="entry name" value="GPCR_2_extracell_dom_sf"/>
</dbReference>
<evidence type="ECO:0000256" key="11">
    <source>
        <dbReference type="ARBA" id="ARBA00023136"/>
    </source>
</evidence>
<feature type="transmembrane region" description="Helical" evidence="17">
    <location>
        <begin position="492"/>
        <end position="509"/>
    </location>
</feature>
<dbReference type="PRINTS" id="PR00249">
    <property type="entry name" value="GPCRSECRETIN"/>
</dbReference>
<dbReference type="Gene3D" id="1.20.1070.10">
    <property type="entry name" value="Rhodopsin 7-helix transmembrane proteins"/>
    <property type="match status" value="1"/>
</dbReference>
<comment type="similarity">
    <text evidence="2">Belongs to the G-protein coupled receptor 2 family. Adhesion G-protein coupled receptor (ADGR) subfamily.</text>
</comment>
<dbReference type="InParanoid" id="A0A1S0UIZ1"/>
<comment type="subcellular location">
    <subcellularLocation>
        <location evidence="1">Cell membrane</location>
        <topology evidence="1">Multi-pass membrane protein</topology>
    </subcellularLocation>
</comment>
<feature type="region of interest" description="Disordered" evidence="16">
    <location>
        <begin position="820"/>
        <end position="845"/>
    </location>
</feature>
<evidence type="ECO:0000256" key="2">
    <source>
        <dbReference type="ARBA" id="ARBA00007343"/>
    </source>
</evidence>
<protein>
    <submittedName>
        <fullName evidence="20">Latrophilin receptor protein 2</fullName>
    </submittedName>
</protein>
<evidence type="ECO:0000256" key="1">
    <source>
        <dbReference type="ARBA" id="ARBA00004651"/>
    </source>
</evidence>
<dbReference type="InterPro" id="IPR032471">
    <property type="entry name" value="AGRL2-4_GAIN_subdom_A"/>
</dbReference>
<evidence type="ECO:0000256" key="10">
    <source>
        <dbReference type="ARBA" id="ARBA00023040"/>
    </source>
</evidence>
<evidence type="ECO:0000256" key="15">
    <source>
        <dbReference type="ARBA" id="ARBA00023224"/>
    </source>
</evidence>
<dbReference type="FunFam" id="1.20.1070.10:FF:000054">
    <property type="entry name" value="Adhesion G protein-coupled receptor E3"/>
    <property type="match status" value="1"/>
</dbReference>
<dbReference type="GO" id="GO:0004175">
    <property type="term" value="F:endopeptidase activity"/>
    <property type="evidence" value="ECO:0007669"/>
    <property type="project" value="EnsemblMetazoa"/>
</dbReference>
<keyword evidence="14" id="KW-0325">Glycoprotein</keyword>
<feature type="domain" description="G-protein coupled receptors family 2 profile 2" evidence="19">
    <location>
        <begin position="455"/>
        <end position="694"/>
    </location>
</feature>
<evidence type="ECO:0000259" key="19">
    <source>
        <dbReference type="PROSITE" id="PS50261"/>
    </source>
</evidence>
<evidence type="ECO:0000256" key="4">
    <source>
        <dbReference type="ARBA" id="ARBA00022536"/>
    </source>
</evidence>
<dbReference type="KEGG" id="loa:LOAG_17325"/>
<dbReference type="InterPro" id="IPR046338">
    <property type="entry name" value="GAIN_dom_sf"/>
</dbReference>
<evidence type="ECO:0000256" key="3">
    <source>
        <dbReference type="ARBA" id="ARBA00022475"/>
    </source>
</evidence>
<feature type="transmembrane region" description="Helical" evidence="17">
    <location>
        <begin position="670"/>
        <end position="693"/>
    </location>
</feature>
<gene>
    <name evidence="20" type="ORF">LOAG_17325</name>
</gene>
<feature type="transmembrane region" description="Helical" evidence="17">
    <location>
        <begin position="559"/>
        <end position="581"/>
    </location>
</feature>
<keyword evidence="11 17" id="KW-0472">Membrane</keyword>
<feature type="region of interest" description="Disordered" evidence="16">
    <location>
        <begin position="1"/>
        <end position="21"/>
    </location>
</feature>
<evidence type="ECO:0000256" key="17">
    <source>
        <dbReference type="SAM" id="Phobius"/>
    </source>
</evidence>
<keyword evidence="6" id="KW-0732">Signal</keyword>
<dbReference type="GO" id="GO:0005886">
    <property type="term" value="C:plasma membrane"/>
    <property type="evidence" value="ECO:0007669"/>
    <property type="project" value="UniProtKB-SubCell"/>
</dbReference>
<dbReference type="InterPro" id="IPR057244">
    <property type="entry name" value="GAIN_B"/>
</dbReference>
<dbReference type="PANTHER" id="PTHR12011">
    <property type="entry name" value="ADHESION G-PROTEIN COUPLED RECEPTOR"/>
    <property type="match status" value="1"/>
</dbReference>
<keyword evidence="5 17" id="KW-0812">Transmembrane</keyword>
<keyword evidence="8" id="KW-0106">Calcium</keyword>
<dbReference type="Pfam" id="PF00002">
    <property type="entry name" value="7tm_2"/>
    <property type="match status" value="1"/>
</dbReference>
<evidence type="ECO:0000256" key="9">
    <source>
        <dbReference type="ARBA" id="ARBA00022989"/>
    </source>
</evidence>
<dbReference type="Pfam" id="PF16489">
    <property type="entry name" value="GAIN"/>
    <property type="match status" value="1"/>
</dbReference>
<evidence type="ECO:0000256" key="13">
    <source>
        <dbReference type="ARBA" id="ARBA00023170"/>
    </source>
</evidence>
<dbReference type="CTD" id="9944968"/>
<dbReference type="OMA" id="FTCFRSL"/>
<proteinExistence type="inferred from homology"/>
<dbReference type="PANTHER" id="PTHR12011:SF347">
    <property type="entry name" value="FI21270P1-RELATED"/>
    <property type="match status" value="1"/>
</dbReference>
<accession>A0A1S0UIZ1</accession>
<keyword evidence="13 20" id="KW-0675">Receptor</keyword>
<dbReference type="InterPro" id="IPR000203">
    <property type="entry name" value="GPS"/>
</dbReference>
<keyword evidence="9 17" id="KW-1133">Transmembrane helix</keyword>
<dbReference type="InterPro" id="IPR000832">
    <property type="entry name" value="GPCR_2_secretin-like"/>
</dbReference>
<evidence type="ECO:0000313" key="20">
    <source>
        <dbReference type="EMBL" id="EJD75559.1"/>
    </source>
</evidence>
<dbReference type="AlphaFoldDB" id="A0A1S0UIZ1"/>
<dbReference type="Gene3D" id="2.60.220.50">
    <property type="match status" value="1"/>
</dbReference>
<evidence type="ECO:0000256" key="12">
    <source>
        <dbReference type="ARBA" id="ARBA00023157"/>
    </source>
</evidence>
<keyword evidence="4" id="KW-0245">EGF-like domain</keyword>
<dbReference type="GeneID" id="9944968"/>
<feature type="transmembrane region" description="Helical" evidence="17">
    <location>
        <begin position="601"/>
        <end position="625"/>
    </location>
</feature>
<keyword evidence="12" id="KW-1015">Disulfide bond</keyword>
<dbReference type="GO" id="GO:0004930">
    <property type="term" value="F:G protein-coupled receptor activity"/>
    <property type="evidence" value="ECO:0007669"/>
    <property type="project" value="UniProtKB-KW"/>
</dbReference>
<feature type="compositionally biased region" description="Polar residues" evidence="16">
    <location>
        <begin position="1"/>
        <end position="18"/>
    </location>
</feature>
<feature type="transmembrane region" description="Helical" evidence="17">
    <location>
        <begin position="521"/>
        <end position="538"/>
    </location>
</feature>
<dbReference type="PROSITE" id="PS50221">
    <property type="entry name" value="GAIN_B"/>
    <property type="match status" value="1"/>
</dbReference>
<dbReference type="GO" id="GO:0097264">
    <property type="term" value="P:self proteolysis"/>
    <property type="evidence" value="ECO:0007669"/>
    <property type="project" value="EnsemblMetazoa"/>
</dbReference>
<dbReference type="CDD" id="cd15440">
    <property type="entry name" value="7tmB2_latrophilin-like_invertebrate"/>
    <property type="match status" value="1"/>
</dbReference>
<dbReference type="SMART" id="SM00303">
    <property type="entry name" value="GPS"/>
    <property type="match status" value="1"/>
</dbReference>
<keyword evidence="7" id="KW-0677">Repeat</keyword>
<keyword evidence="10" id="KW-0297">G-protein coupled receptor</keyword>
<dbReference type="PROSITE" id="PS50261">
    <property type="entry name" value="G_PROTEIN_RECEP_F2_4"/>
    <property type="match status" value="1"/>
</dbReference>
<feature type="domain" description="GAIN-B" evidence="18">
    <location>
        <begin position="296"/>
        <end position="443"/>
    </location>
</feature>
<evidence type="ECO:0000256" key="5">
    <source>
        <dbReference type="ARBA" id="ARBA00022692"/>
    </source>
</evidence>
<dbReference type="Pfam" id="PF01825">
    <property type="entry name" value="GPS"/>
    <property type="match status" value="1"/>
</dbReference>
<keyword evidence="15" id="KW-0807">Transducer</keyword>
<dbReference type="Gene3D" id="1.25.40.610">
    <property type="match status" value="1"/>
</dbReference>
<feature type="transmembrane region" description="Helical" evidence="17">
    <location>
        <begin position="457"/>
        <end position="480"/>
    </location>
</feature>
<evidence type="ECO:0000256" key="16">
    <source>
        <dbReference type="SAM" id="MobiDB-lite"/>
    </source>
</evidence>
<reference evidence="20" key="1">
    <citation type="submission" date="2012-04" db="EMBL/GenBank/DDBJ databases">
        <title>The Genome Sequence of Loa loa.</title>
        <authorList>
            <consortium name="The Broad Institute Genome Sequencing Platform"/>
            <consortium name="Broad Institute Genome Sequencing Center for Infectious Disease"/>
            <person name="Nutman T.B."/>
            <person name="Fink D.L."/>
            <person name="Russ C."/>
            <person name="Young S."/>
            <person name="Zeng Q."/>
            <person name="Gargeya S."/>
            <person name="Alvarado L."/>
            <person name="Berlin A."/>
            <person name="Chapman S.B."/>
            <person name="Chen Z."/>
            <person name="Freedman E."/>
            <person name="Gellesch M."/>
            <person name="Goldberg J."/>
            <person name="Griggs A."/>
            <person name="Gujja S."/>
            <person name="Heilman E.R."/>
            <person name="Heiman D."/>
            <person name="Howarth C."/>
            <person name="Mehta T."/>
            <person name="Neiman D."/>
            <person name="Pearson M."/>
            <person name="Roberts A."/>
            <person name="Saif S."/>
            <person name="Shea T."/>
            <person name="Shenoy N."/>
            <person name="Sisk P."/>
            <person name="Stolte C."/>
            <person name="Sykes S."/>
            <person name="White J."/>
            <person name="Yandava C."/>
            <person name="Haas B."/>
            <person name="Henn M.R."/>
            <person name="Nusbaum C."/>
            <person name="Birren B."/>
        </authorList>
    </citation>
    <scope>NUCLEOTIDE SEQUENCE [LARGE SCALE GENOMIC DNA]</scope>
</reference>
<dbReference type="InterPro" id="IPR048072">
    <property type="entry name" value="7tmB2_latrophilin-like"/>
</dbReference>
<organism evidence="20">
    <name type="scientific">Loa loa</name>
    <name type="common">Eye worm</name>
    <name type="synonym">Filaria loa</name>
    <dbReference type="NCBI Taxonomy" id="7209"/>
    <lineage>
        <taxon>Eukaryota</taxon>
        <taxon>Metazoa</taxon>
        <taxon>Ecdysozoa</taxon>
        <taxon>Nematoda</taxon>
        <taxon>Chromadorea</taxon>
        <taxon>Rhabditida</taxon>
        <taxon>Spirurina</taxon>
        <taxon>Spiruromorpha</taxon>
        <taxon>Filarioidea</taxon>
        <taxon>Onchocercidae</taxon>
        <taxon>Loa</taxon>
    </lineage>
</organism>
<name>A0A1S0UIZ1_LOALO</name>
<evidence type="ECO:0000256" key="14">
    <source>
        <dbReference type="ARBA" id="ARBA00023180"/>
    </source>
</evidence>
<feature type="transmembrane region" description="Helical" evidence="17">
    <location>
        <begin position="646"/>
        <end position="664"/>
    </location>
</feature>
<evidence type="ECO:0000256" key="6">
    <source>
        <dbReference type="ARBA" id="ARBA00022729"/>
    </source>
</evidence>
<evidence type="ECO:0000256" key="7">
    <source>
        <dbReference type="ARBA" id="ARBA00022737"/>
    </source>
</evidence>
<dbReference type="GO" id="GO:0007166">
    <property type="term" value="P:cell surface receptor signaling pathway"/>
    <property type="evidence" value="ECO:0007669"/>
    <property type="project" value="InterPro"/>
</dbReference>
<dbReference type="InterPro" id="IPR017981">
    <property type="entry name" value="GPCR_2-like_7TM"/>
</dbReference>
<sequence length="864" mass="96300">MRTGYMNSVESSNAASSTADDETSLRMKRSFCEEYDWDGITVPRTLACTETQIPCPDPENTIGVTTQKCSCELNGWEGKPNTTNCIHKWVGLLDQMINSDAPAEHISRKWVQFLQNSTNQMLFGGDLVASVEIGRKLLSLARVQYAVLDDRKERYEKAVEFTQMYGEAGNELLSDHATNVWLTLSDDVRIHKVSSLISGLEQSATLFAEFIIENQKKIEYSNWAFEVQVKKPILMAVSNVGDNDKSKLVRRSPLFGVMSFTGPNISSSSTNAYFNESSRNGNVTFSFSLSPVLLMPPLKILWQSTQTAVLLSTLDDSGLFARPRSRLIPSNTNPLVLAYYVFRSVGALLNINKTTITNSLIIGASVNDPANSIPLPESYPVNFKFYHIRTDGMSNPRCVFWDAFKKTWSKEGCKTLRTMNSSTECSCTHLTSFAILMDIAGLYGHDEGSVVNRVLNLTTTVGCIFSIACLVLTSLVFTCFRSLWSVRHMIHSNLCLCLLLAELVFVIGIDRTENKTICRAVAVMLHYLFLAAFCWMLLEGYQLYLMLVQVFENEEGKTMLYCFYAYGFPAVIVAVTVGVAWSNYGTYKYCWLNVETPTIWAFAGPVAVVIVSNIVFLGVALRVVLSVPNCHRSHVEQMLGWLKGSASLLCLLGTTWIFGYLMVIQGAQTIFAYIFTVLNCFQGVFIFVIHVVLNEKVRLTLLRFLRVNICCMSDTSNAASVVVSSRQKLFALMKNSDLSRVSSQPPIQSANLRSMKKKKNGLFVEKISSRMDGKGSPTTMITYLDWKRKVSNDSASIPSDDSENYDCEKKETLPVPANITTIIDPSGENPDIDSKKNSSSYVGKSVAVVEIDSDRNRKGLPNDQ</sequence>
<evidence type="ECO:0000259" key="18">
    <source>
        <dbReference type="PROSITE" id="PS50221"/>
    </source>
</evidence>
<evidence type="ECO:0000256" key="8">
    <source>
        <dbReference type="ARBA" id="ARBA00022837"/>
    </source>
</evidence>
<dbReference type="OrthoDB" id="1100386at2759"/>
<dbReference type="EMBL" id="JH712126">
    <property type="protein sequence ID" value="EJD75559.1"/>
    <property type="molecule type" value="Genomic_DNA"/>
</dbReference>